<evidence type="ECO:0000256" key="5">
    <source>
        <dbReference type="ARBA" id="ARBA00023136"/>
    </source>
</evidence>
<feature type="transmembrane region" description="Helical" evidence="6">
    <location>
        <begin position="64"/>
        <end position="84"/>
    </location>
</feature>
<comment type="subcellular location">
    <subcellularLocation>
        <location evidence="1">Cell membrane</location>
        <topology evidence="1">Multi-pass membrane protein</topology>
    </subcellularLocation>
</comment>
<dbReference type="AlphaFoldDB" id="B5EBR9"/>
<dbReference type="InterPro" id="IPR037185">
    <property type="entry name" value="EmrE-like"/>
</dbReference>
<organism evidence="8 9">
    <name type="scientific">Citrifermentans bemidjiense (strain ATCC BAA-1014 / DSM 16622 / JCM 12645 / Bem)</name>
    <name type="common">Geobacter bemidjiensis</name>
    <dbReference type="NCBI Taxonomy" id="404380"/>
    <lineage>
        <taxon>Bacteria</taxon>
        <taxon>Pseudomonadati</taxon>
        <taxon>Thermodesulfobacteriota</taxon>
        <taxon>Desulfuromonadia</taxon>
        <taxon>Geobacterales</taxon>
        <taxon>Geobacteraceae</taxon>
        <taxon>Citrifermentans</taxon>
    </lineage>
</organism>
<reference evidence="8 9" key="2">
    <citation type="journal article" date="2010" name="BMC Genomics">
        <title>The genome of Geobacter bemidjiensis, exemplar for the subsurface clade of Geobacter species that predominate in Fe(III)-reducing subsurface environments.</title>
        <authorList>
            <person name="Aklujkar M."/>
            <person name="Young N.D."/>
            <person name="Holmes D."/>
            <person name="Chavan M."/>
            <person name="Risso C."/>
            <person name="Kiss H.E."/>
            <person name="Han C.S."/>
            <person name="Land M.L."/>
            <person name="Lovley D.R."/>
        </authorList>
    </citation>
    <scope>NUCLEOTIDE SEQUENCE [LARGE SCALE GENOMIC DNA]</scope>
    <source>
        <strain evidence="9">ATCC BAA-1014 / DSM 16622 / JCM 12645 / Bem</strain>
    </source>
</reference>
<keyword evidence="2" id="KW-1003">Cell membrane</keyword>
<gene>
    <name evidence="8" type="ordered locus">Gbem_1929</name>
</gene>
<evidence type="ECO:0000313" key="8">
    <source>
        <dbReference type="EMBL" id="ACH38943.2"/>
    </source>
</evidence>
<reference evidence="8 9" key="1">
    <citation type="submission" date="2008-07" db="EMBL/GenBank/DDBJ databases">
        <title>Complete sequence of Geobacter bemidjiensis BEM.</title>
        <authorList>
            <consortium name="US DOE Joint Genome Institute"/>
            <person name="Lucas S."/>
            <person name="Copeland A."/>
            <person name="Lapidus A."/>
            <person name="Glavina del Rio T."/>
            <person name="Dalin E."/>
            <person name="Tice H."/>
            <person name="Bruce D."/>
            <person name="Goodwin L."/>
            <person name="Pitluck S."/>
            <person name="Kiss H."/>
            <person name="Brettin T."/>
            <person name="Detter J.C."/>
            <person name="Han C."/>
            <person name="Kuske C.R."/>
            <person name="Schmutz J."/>
            <person name="Larimer F."/>
            <person name="Land M."/>
            <person name="Hauser L."/>
            <person name="Kyrpides N."/>
            <person name="Lykidis A."/>
            <person name="Lovley D."/>
            <person name="Richardson P."/>
        </authorList>
    </citation>
    <scope>NUCLEOTIDE SEQUENCE [LARGE SCALE GENOMIC DNA]</scope>
    <source>
        <strain evidence="9">ATCC BAA-1014 / DSM 16622 / JCM 12645 / Bem</strain>
    </source>
</reference>
<dbReference type="GO" id="GO:0005886">
    <property type="term" value="C:plasma membrane"/>
    <property type="evidence" value="ECO:0007669"/>
    <property type="project" value="UniProtKB-SubCell"/>
</dbReference>
<evidence type="ECO:0000256" key="6">
    <source>
        <dbReference type="SAM" id="Phobius"/>
    </source>
</evidence>
<protein>
    <submittedName>
        <fullName evidence="8">Membrane protein, putative</fullName>
    </submittedName>
</protein>
<feature type="transmembrane region" description="Helical" evidence="6">
    <location>
        <begin position="39"/>
        <end position="57"/>
    </location>
</feature>
<dbReference type="PANTHER" id="PTHR42920:SF5">
    <property type="entry name" value="EAMA DOMAIN-CONTAINING PROTEIN"/>
    <property type="match status" value="1"/>
</dbReference>
<dbReference type="PANTHER" id="PTHR42920">
    <property type="entry name" value="OS03G0707200 PROTEIN-RELATED"/>
    <property type="match status" value="1"/>
</dbReference>
<feature type="transmembrane region" description="Helical" evidence="6">
    <location>
        <begin position="122"/>
        <end position="139"/>
    </location>
</feature>
<feature type="domain" description="EamA" evidence="7">
    <location>
        <begin position="11"/>
        <end position="137"/>
    </location>
</feature>
<dbReference type="HOGENOM" id="CLU_033863_21_3_7"/>
<evidence type="ECO:0000256" key="3">
    <source>
        <dbReference type="ARBA" id="ARBA00022692"/>
    </source>
</evidence>
<evidence type="ECO:0000313" key="9">
    <source>
        <dbReference type="Proteomes" id="UP000008825"/>
    </source>
</evidence>
<feature type="domain" description="EamA" evidence="7">
    <location>
        <begin position="147"/>
        <end position="281"/>
    </location>
</feature>
<dbReference type="eggNOG" id="COG0697">
    <property type="taxonomic scope" value="Bacteria"/>
</dbReference>
<evidence type="ECO:0000256" key="2">
    <source>
        <dbReference type="ARBA" id="ARBA00022475"/>
    </source>
</evidence>
<dbReference type="InterPro" id="IPR000620">
    <property type="entry name" value="EamA_dom"/>
</dbReference>
<evidence type="ECO:0000259" key="7">
    <source>
        <dbReference type="Pfam" id="PF00892"/>
    </source>
</evidence>
<dbReference type="KEGG" id="gbm:Gbem_1929"/>
<dbReference type="Proteomes" id="UP000008825">
    <property type="component" value="Chromosome"/>
</dbReference>
<dbReference type="InterPro" id="IPR051258">
    <property type="entry name" value="Diverse_Substrate_Transporter"/>
</dbReference>
<proteinExistence type="predicted"/>
<feature type="transmembrane region" description="Helical" evidence="6">
    <location>
        <begin position="145"/>
        <end position="165"/>
    </location>
</feature>
<keyword evidence="5 6" id="KW-0472">Membrane</keyword>
<dbReference type="Pfam" id="PF00892">
    <property type="entry name" value="EamA"/>
    <property type="match status" value="2"/>
</dbReference>
<feature type="transmembrane region" description="Helical" evidence="6">
    <location>
        <begin position="210"/>
        <end position="228"/>
    </location>
</feature>
<sequence>MRSVKKIQAGILLLITTFFWGVTFTIVKDAISQVDVFVFLSQRFLIASAVMLPLALARANRLNARLLLSGCVLGILLFASYAFQTMALQYTSASNTGFLTGLNVVLVPLFGALLFRLPAGPGIRWGVALATPGLFLLCGNGTLSFNYGDILAAICGACVALHLLYTSHFSRQASSDVYLLTTLQLTVVGLLSLATATARGKEVFVWHPELLWTLVVCVLIATVFAFLVQTTMQKFISPAHTALIFCTEPVFAAGYAYYAAGERLGFFGMTGAALIFAGMIVSELLPDEGKEEAESAAVVAEG</sequence>
<keyword evidence="9" id="KW-1185">Reference proteome</keyword>
<dbReference type="EMBL" id="CP001124">
    <property type="protein sequence ID" value="ACH38943.2"/>
    <property type="molecule type" value="Genomic_DNA"/>
</dbReference>
<evidence type="ECO:0000256" key="4">
    <source>
        <dbReference type="ARBA" id="ARBA00022989"/>
    </source>
</evidence>
<feature type="transmembrane region" description="Helical" evidence="6">
    <location>
        <begin position="264"/>
        <end position="285"/>
    </location>
</feature>
<keyword evidence="4 6" id="KW-1133">Transmembrane helix</keyword>
<accession>B5EBR9</accession>
<feature type="transmembrane region" description="Helical" evidence="6">
    <location>
        <begin position="7"/>
        <end position="27"/>
    </location>
</feature>
<feature type="transmembrane region" description="Helical" evidence="6">
    <location>
        <begin position="96"/>
        <end position="115"/>
    </location>
</feature>
<dbReference type="SUPFAM" id="SSF103481">
    <property type="entry name" value="Multidrug resistance efflux transporter EmrE"/>
    <property type="match status" value="2"/>
</dbReference>
<evidence type="ECO:0000256" key="1">
    <source>
        <dbReference type="ARBA" id="ARBA00004651"/>
    </source>
</evidence>
<dbReference type="OrthoDB" id="9804865at2"/>
<keyword evidence="3 6" id="KW-0812">Transmembrane</keyword>
<dbReference type="STRING" id="404380.Gbem_1929"/>
<feature type="transmembrane region" description="Helical" evidence="6">
    <location>
        <begin position="177"/>
        <end position="198"/>
    </location>
</feature>
<name>B5EBR9_CITBB</name>